<dbReference type="AlphaFoldDB" id="A0A3S0ACQ0"/>
<protein>
    <recommendedName>
        <fullName evidence="3">Rha family transcriptional regulator</fullName>
    </recommendedName>
</protein>
<dbReference type="OrthoDB" id="2233792at2"/>
<gene>
    <name evidence="1" type="ORF">C7P63_08975</name>
</gene>
<dbReference type="InterPro" id="IPR014054">
    <property type="entry name" value="Phage_regulatory_Rha"/>
</dbReference>
<accession>A0A3S0ACQ0</accession>
<name>A0A3S0ACQ0_9ENTE</name>
<evidence type="ECO:0000313" key="1">
    <source>
        <dbReference type="EMBL" id="RST88724.1"/>
    </source>
</evidence>
<dbReference type="EMBL" id="PXZH01000006">
    <property type="protein sequence ID" value="RST88724.1"/>
    <property type="molecule type" value="Genomic_DNA"/>
</dbReference>
<evidence type="ECO:0008006" key="3">
    <source>
        <dbReference type="Google" id="ProtNLM"/>
    </source>
</evidence>
<dbReference type="RefSeq" id="WP_125943818.1">
    <property type="nucleotide sequence ID" value="NZ_PXZH01000006.1"/>
</dbReference>
<reference evidence="1 2" key="1">
    <citation type="submission" date="2018-03" db="EMBL/GenBank/DDBJ databases">
        <authorList>
            <person name="Gulvik C.A."/>
        </authorList>
    </citation>
    <scope>NUCLEOTIDE SEQUENCE [LARGE SCALE GENOMIC DNA]</scope>
    <source>
        <strain evidence="1 2">JCM 31581</strain>
    </source>
</reference>
<organism evidence="1 2">
    <name type="scientific">Vagococcus humatus</name>
    <dbReference type="NCBI Taxonomy" id="1889241"/>
    <lineage>
        <taxon>Bacteria</taxon>
        <taxon>Bacillati</taxon>
        <taxon>Bacillota</taxon>
        <taxon>Bacilli</taxon>
        <taxon>Lactobacillales</taxon>
        <taxon>Enterococcaceae</taxon>
        <taxon>Vagococcus</taxon>
    </lineage>
</organism>
<proteinExistence type="predicted"/>
<sequence length="248" mass="28971">MKELVFVKSAMLDEVPFTTSLVISEYADIEHRAVSQMVRKYHDRLEGMGKVTFKMSPMASGQKAKVYILNEVQATFLITLLKNTNKVVDFKEELSKQFFSMKQELMKRQMYRELEKPLRRTLTDSIKEWEHVNKWAYKLVTDLICKKITGMNTKQLKQARNVSKGTSGTDIYTVEEFEQYQRLEHKVIALLDMNMTYEQIKAVVNGESIEFRLQVKEKVGRGLPVSKIQQVKRISKTDIDNFLNENKI</sequence>
<evidence type="ECO:0000313" key="2">
    <source>
        <dbReference type="Proteomes" id="UP000277864"/>
    </source>
</evidence>
<dbReference type="Proteomes" id="UP000277864">
    <property type="component" value="Unassembled WGS sequence"/>
</dbReference>
<keyword evidence="2" id="KW-1185">Reference proteome</keyword>
<comment type="caution">
    <text evidence="1">The sequence shown here is derived from an EMBL/GenBank/DDBJ whole genome shotgun (WGS) entry which is preliminary data.</text>
</comment>
<dbReference type="Pfam" id="PF09669">
    <property type="entry name" value="Phage_pRha"/>
    <property type="match status" value="1"/>
</dbReference>